<evidence type="ECO:0000256" key="3">
    <source>
        <dbReference type="SAM" id="Phobius"/>
    </source>
</evidence>
<evidence type="ECO:0000313" key="4">
    <source>
        <dbReference type="EMBL" id="PON67121.1"/>
    </source>
</evidence>
<dbReference type="OrthoDB" id="768257at2759"/>
<dbReference type="Gene3D" id="1.25.40.10">
    <property type="entry name" value="Tetratricopeptide repeat domain"/>
    <property type="match status" value="1"/>
</dbReference>
<dbReference type="PANTHER" id="PTHR47926:SF347">
    <property type="entry name" value="PENTATRICOPEPTIDE REPEAT-CONTAINING PROTEIN"/>
    <property type="match status" value="1"/>
</dbReference>
<evidence type="ECO:0000256" key="1">
    <source>
        <dbReference type="ARBA" id="ARBA00022737"/>
    </source>
</evidence>
<dbReference type="InterPro" id="IPR011990">
    <property type="entry name" value="TPR-like_helical_dom_sf"/>
</dbReference>
<comment type="caution">
    <text evidence="4">The sequence shown here is derived from an EMBL/GenBank/DDBJ whole genome shotgun (WGS) entry which is preliminary data.</text>
</comment>
<proteinExistence type="predicted"/>
<organism evidence="4 5">
    <name type="scientific">Parasponia andersonii</name>
    <name type="common">Sponia andersonii</name>
    <dbReference type="NCBI Taxonomy" id="3476"/>
    <lineage>
        <taxon>Eukaryota</taxon>
        <taxon>Viridiplantae</taxon>
        <taxon>Streptophyta</taxon>
        <taxon>Embryophyta</taxon>
        <taxon>Tracheophyta</taxon>
        <taxon>Spermatophyta</taxon>
        <taxon>Magnoliopsida</taxon>
        <taxon>eudicotyledons</taxon>
        <taxon>Gunneridae</taxon>
        <taxon>Pentapetalae</taxon>
        <taxon>rosids</taxon>
        <taxon>fabids</taxon>
        <taxon>Rosales</taxon>
        <taxon>Cannabaceae</taxon>
        <taxon>Parasponia</taxon>
    </lineage>
</organism>
<evidence type="ECO:0000313" key="5">
    <source>
        <dbReference type="Proteomes" id="UP000237105"/>
    </source>
</evidence>
<dbReference type="AlphaFoldDB" id="A0A2P5D1E0"/>
<protein>
    <submittedName>
        <fullName evidence="4">Pentatricopeptide repeat</fullName>
    </submittedName>
</protein>
<evidence type="ECO:0000256" key="2">
    <source>
        <dbReference type="PROSITE-ProRule" id="PRU00708"/>
    </source>
</evidence>
<feature type="transmembrane region" description="Helical" evidence="3">
    <location>
        <begin position="57"/>
        <end position="76"/>
    </location>
</feature>
<feature type="repeat" description="PPR" evidence="2">
    <location>
        <begin position="5"/>
        <end position="39"/>
    </location>
</feature>
<keyword evidence="3" id="KW-0472">Membrane</keyword>
<dbReference type="GO" id="GO:0003723">
    <property type="term" value="F:RNA binding"/>
    <property type="evidence" value="ECO:0007669"/>
    <property type="project" value="InterPro"/>
</dbReference>
<keyword evidence="3" id="KW-0812">Transmembrane</keyword>
<dbReference type="Proteomes" id="UP000237105">
    <property type="component" value="Unassembled WGS sequence"/>
</dbReference>
<dbReference type="EMBL" id="JXTB01000074">
    <property type="protein sequence ID" value="PON67121.1"/>
    <property type="molecule type" value="Genomic_DNA"/>
</dbReference>
<keyword evidence="3" id="KW-1133">Transmembrane helix</keyword>
<reference evidence="5" key="1">
    <citation type="submission" date="2016-06" db="EMBL/GenBank/DDBJ databases">
        <title>Parallel loss of symbiosis genes in relatives of nitrogen-fixing non-legume Parasponia.</title>
        <authorList>
            <person name="Van Velzen R."/>
            <person name="Holmer R."/>
            <person name="Bu F."/>
            <person name="Rutten L."/>
            <person name="Van Zeijl A."/>
            <person name="Liu W."/>
            <person name="Santuari L."/>
            <person name="Cao Q."/>
            <person name="Sharma T."/>
            <person name="Shen D."/>
            <person name="Roswanjaya Y."/>
            <person name="Wardhani T."/>
            <person name="Kalhor M.S."/>
            <person name="Jansen J."/>
            <person name="Van den Hoogen J."/>
            <person name="Gungor B."/>
            <person name="Hartog M."/>
            <person name="Hontelez J."/>
            <person name="Verver J."/>
            <person name="Yang W.-C."/>
            <person name="Schijlen E."/>
            <person name="Repin R."/>
            <person name="Schilthuizen M."/>
            <person name="Schranz E."/>
            <person name="Heidstra R."/>
            <person name="Miyata K."/>
            <person name="Fedorova E."/>
            <person name="Kohlen W."/>
            <person name="Bisseling T."/>
            <person name="Smit S."/>
            <person name="Geurts R."/>
        </authorList>
    </citation>
    <scope>NUCLEOTIDE SEQUENCE [LARGE SCALE GENOMIC DNA]</scope>
    <source>
        <strain evidence="5">cv. WU1-14</strain>
    </source>
</reference>
<dbReference type="InterPro" id="IPR046960">
    <property type="entry name" value="PPR_At4g14850-like_plant"/>
</dbReference>
<dbReference type="NCBIfam" id="TIGR00756">
    <property type="entry name" value="PPR"/>
    <property type="match status" value="1"/>
</dbReference>
<dbReference type="STRING" id="3476.A0A2P5D1E0"/>
<accession>A0A2P5D1E0</accession>
<sequence>MPVRNVVSWTTIIIGFAQERQIDVCLGLFHSMRNSNLRPNPATGLLVKVGVSIVKQFNWVLIPTFIFLMLLSHCVARYAQHGLALQSIGPFKEMKKQNVKANAITFLSVLSTCRHVGHVEEGYWKRLEISLQGCLFLQMLLSKAHCLRPVAFIIAYSLASRLQRASYYWNQHVLLPTCNLQTSMLVWDARIMRLALETDET</sequence>
<gene>
    <name evidence="4" type="ORF">PanWU01x14_105180</name>
</gene>
<keyword evidence="1" id="KW-0677">Repeat</keyword>
<dbReference type="PROSITE" id="PS51375">
    <property type="entry name" value="PPR"/>
    <property type="match status" value="1"/>
</dbReference>
<dbReference type="PANTHER" id="PTHR47926">
    <property type="entry name" value="PENTATRICOPEPTIDE REPEAT-CONTAINING PROTEIN"/>
    <property type="match status" value="1"/>
</dbReference>
<dbReference type="Pfam" id="PF13041">
    <property type="entry name" value="PPR_2"/>
    <property type="match status" value="1"/>
</dbReference>
<keyword evidence="5" id="KW-1185">Reference proteome</keyword>
<dbReference type="GO" id="GO:0009451">
    <property type="term" value="P:RNA modification"/>
    <property type="evidence" value="ECO:0007669"/>
    <property type="project" value="InterPro"/>
</dbReference>
<name>A0A2P5D1E0_PARAD</name>
<dbReference type="InterPro" id="IPR002885">
    <property type="entry name" value="PPR_rpt"/>
</dbReference>